<reference evidence="9" key="1">
    <citation type="submission" date="2014-04" db="EMBL/GenBank/DDBJ databases">
        <title>Evolutionary Origins and Diversification of the Mycorrhizal Mutualists.</title>
        <authorList>
            <consortium name="DOE Joint Genome Institute"/>
            <consortium name="Mycorrhizal Genomics Consortium"/>
            <person name="Kohler A."/>
            <person name="Kuo A."/>
            <person name="Nagy L.G."/>
            <person name="Floudas D."/>
            <person name="Copeland A."/>
            <person name="Barry K.W."/>
            <person name="Cichocki N."/>
            <person name="Veneault-Fourrey C."/>
            <person name="LaButti K."/>
            <person name="Lindquist E.A."/>
            <person name="Lipzen A."/>
            <person name="Lundell T."/>
            <person name="Morin E."/>
            <person name="Murat C."/>
            <person name="Riley R."/>
            <person name="Ohm R."/>
            <person name="Sun H."/>
            <person name="Tunlid A."/>
            <person name="Henrissat B."/>
            <person name="Grigoriev I.V."/>
            <person name="Hibbett D.S."/>
            <person name="Martin F."/>
        </authorList>
    </citation>
    <scope>NUCLEOTIDE SEQUENCE [LARGE SCALE GENOMIC DNA]</scope>
    <source>
        <strain evidence="9">FD-334 SS-4</strain>
    </source>
</reference>
<dbReference type="OrthoDB" id="2015447at2759"/>
<protein>
    <recommendedName>
        <fullName evidence="7">FAD dependent oxidoreductase domain-containing protein</fullName>
    </recommendedName>
</protein>
<dbReference type="SUPFAM" id="SSF54373">
    <property type="entry name" value="FAD-linked reductases, C-terminal domain"/>
    <property type="match status" value="1"/>
</dbReference>
<dbReference type="Gene3D" id="3.40.50.720">
    <property type="entry name" value="NAD(P)-binding Rossmann-like Domain"/>
    <property type="match status" value="1"/>
</dbReference>
<proteinExistence type="inferred from homology"/>
<comment type="cofactor">
    <cofactor evidence="1 6">
        <name>FAD</name>
        <dbReference type="ChEBI" id="CHEBI:57692"/>
    </cofactor>
</comment>
<evidence type="ECO:0000313" key="8">
    <source>
        <dbReference type="EMBL" id="KJA26860.1"/>
    </source>
</evidence>
<dbReference type="Gene3D" id="3.30.9.10">
    <property type="entry name" value="D-Amino Acid Oxidase, subunit A, domain 2"/>
    <property type="match status" value="1"/>
</dbReference>
<keyword evidence="9" id="KW-1185">Reference proteome</keyword>
<evidence type="ECO:0000259" key="7">
    <source>
        <dbReference type="Pfam" id="PF01266"/>
    </source>
</evidence>
<name>A0A0D2Q5L6_HYPSF</name>
<dbReference type="InterPro" id="IPR023209">
    <property type="entry name" value="DAO"/>
</dbReference>
<dbReference type="PROSITE" id="PS00677">
    <property type="entry name" value="DAO"/>
    <property type="match status" value="1"/>
</dbReference>
<dbReference type="PIRSF" id="PIRSF000189">
    <property type="entry name" value="D-aa_oxidase"/>
    <property type="match status" value="1"/>
</dbReference>
<evidence type="ECO:0000256" key="4">
    <source>
        <dbReference type="ARBA" id="ARBA00022827"/>
    </source>
</evidence>
<dbReference type="EMBL" id="KN817526">
    <property type="protein sequence ID" value="KJA26860.1"/>
    <property type="molecule type" value="Genomic_DNA"/>
</dbReference>
<gene>
    <name evidence="8" type="ORF">HYPSUDRAFT_1033408</name>
</gene>
<dbReference type="Proteomes" id="UP000054270">
    <property type="component" value="Unassembled WGS sequence"/>
</dbReference>
<dbReference type="SUPFAM" id="SSF51971">
    <property type="entry name" value="Nucleotide-binding domain"/>
    <property type="match status" value="1"/>
</dbReference>
<evidence type="ECO:0000256" key="2">
    <source>
        <dbReference type="ARBA" id="ARBA00006730"/>
    </source>
</evidence>
<comment type="similarity">
    <text evidence="2">Belongs to the DAMOX/DASOX family.</text>
</comment>
<dbReference type="OMA" id="TTWYLEP"/>
<feature type="domain" description="FAD dependent oxidoreductase" evidence="7">
    <location>
        <begin position="13"/>
        <end position="364"/>
    </location>
</feature>
<sequence length="381" mass="41676">MTAAPPPPAKIPIVVLGAGVIGLTTALRLQETGKYQVTIVAEFIPSDPKSIKYTSQWAGAHHVYNPFNETNQHALEEETFNTMWELSAPGSDAEESFLRIPQTEYFFCEQAQPSPMEKMPHFRKLRPEELIPGAHSGVTFTTVTIDVPIYLNYLLMRFCARGGRVLRGTLLHISQVIEGGTRIFAGGSAHDPLPAAIIVCTGLGARSLGGIEDTAVHPVRGQTVLVRAPWVRFGRTETRDTNGASTYIIPRRSSDVVVGGTRVVDDWYPRARPEVTLDILTRALALCPELAPPEIRAIRKPTVEDLSHIVVGEGCGLRPSRKGGVRLEVEWFDGASVHREGKIPLVHNYGHGGYGYQASWGSASKALELLDEALKVNSKTE</sequence>
<evidence type="ECO:0000256" key="6">
    <source>
        <dbReference type="PIRSR" id="PIRSR000189-1"/>
    </source>
</evidence>
<evidence type="ECO:0000256" key="5">
    <source>
        <dbReference type="ARBA" id="ARBA00023002"/>
    </source>
</evidence>
<feature type="binding site" evidence="6">
    <location>
        <position position="318"/>
    </location>
    <ligand>
        <name>D-dopa</name>
        <dbReference type="ChEBI" id="CHEBI:149689"/>
    </ligand>
</feature>
<keyword evidence="5" id="KW-0560">Oxidoreductase</keyword>
<evidence type="ECO:0000313" key="9">
    <source>
        <dbReference type="Proteomes" id="UP000054270"/>
    </source>
</evidence>
<dbReference type="GO" id="GO:0003884">
    <property type="term" value="F:D-amino-acid oxidase activity"/>
    <property type="evidence" value="ECO:0007669"/>
    <property type="project" value="InterPro"/>
</dbReference>
<dbReference type="STRING" id="945553.A0A0D2Q5L6"/>
<organism evidence="8 9">
    <name type="scientific">Hypholoma sublateritium (strain FD-334 SS-4)</name>
    <dbReference type="NCBI Taxonomy" id="945553"/>
    <lineage>
        <taxon>Eukaryota</taxon>
        <taxon>Fungi</taxon>
        <taxon>Dikarya</taxon>
        <taxon>Basidiomycota</taxon>
        <taxon>Agaricomycotina</taxon>
        <taxon>Agaricomycetes</taxon>
        <taxon>Agaricomycetidae</taxon>
        <taxon>Agaricales</taxon>
        <taxon>Agaricineae</taxon>
        <taxon>Strophariaceae</taxon>
        <taxon>Hypholoma</taxon>
    </lineage>
</organism>
<dbReference type="PANTHER" id="PTHR11530">
    <property type="entry name" value="D-AMINO ACID OXIDASE"/>
    <property type="match status" value="1"/>
</dbReference>
<dbReference type="PANTHER" id="PTHR11530:SF11">
    <property type="entry name" value="D-ASPARTATE OXIDASE"/>
    <property type="match status" value="1"/>
</dbReference>
<evidence type="ECO:0000256" key="1">
    <source>
        <dbReference type="ARBA" id="ARBA00001974"/>
    </source>
</evidence>
<evidence type="ECO:0000256" key="3">
    <source>
        <dbReference type="ARBA" id="ARBA00022630"/>
    </source>
</evidence>
<dbReference type="AlphaFoldDB" id="A0A0D2Q5L6"/>
<dbReference type="GO" id="GO:0005737">
    <property type="term" value="C:cytoplasm"/>
    <property type="evidence" value="ECO:0007669"/>
    <property type="project" value="TreeGrafter"/>
</dbReference>
<dbReference type="InterPro" id="IPR006181">
    <property type="entry name" value="D-amino_acid_oxidase_CS"/>
</dbReference>
<keyword evidence="4 6" id="KW-0274">FAD</keyword>
<accession>A0A0D2Q5L6</accession>
<dbReference type="Pfam" id="PF01266">
    <property type="entry name" value="DAO"/>
    <property type="match status" value="1"/>
</dbReference>
<feature type="binding site" evidence="6">
    <location>
        <position position="201"/>
    </location>
    <ligand>
        <name>FAD</name>
        <dbReference type="ChEBI" id="CHEBI:57692"/>
    </ligand>
</feature>
<feature type="binding site" evidence="6">
    <location>
        <begin position="54"/>
        <end position="55"/>
    </location>
    <ligand>
        <name>FAD</name>
        <dbReference type="ChEBI" id="CHEBI:57692"/>
    </ligand>
</feature>
<dbReference type="GO" id="GO:0019478">
    <property type="term" value="P:D-amino acid catabolic process"/>
    <property type="evidence" value="ECO:0007669"/>
    <property type="project" value="TreeGrafter"/>
</dbReference>
<keyword evidence="3" id="KW-0285">Flavoprotein</keyword>
<feature type="binding site" evidence="6">
    <location>
        <position position="353"/>
    </location>
    <ligand>
        <name>D-dopa</name>
        <dbReference type="ChEBI" id="CHEBI:149689"/>
    </ligand>
</feature>
<dbReference type="InterPro" id="IPR006076">
    <property type="entry name" value="FAD-dep_OxRdtase"/>
</dbReference>
<feature type="binding site" evidence="6">
    <location>
        <position position="247"/>
    </location>
    <ligand>
        <name>D-dopa</name>
        <dbReference type="ChEBI" id="CHEBI:149689"/>
    </ligand>
</feature>
<dbReference type="GO" id="GO:0071949">
    <property type="term" value="F:FAD binding"/>
    <property type="evidence" value="ECO:0007669"/>
    <property type="project" value="InterPro"/>
</dbReference>